<proteinExistence type="predicted"/>
<evidence type="ECO:0000313" key="2">
    <source>
        <dbReference type="Proteomes" id="UP001164539"/>
    </source>
</evidence>
<organism evidence="1 2">
    <name type="scientific">Melia azedarach</name>
    <name type="common">Chinaberry tree</name>
    <dbReference type="NCBI Taxonomy" id="155640"/>
    <lineage>
        <taxon>Eukaryota</taxon>
        <taxon>Viridiplantae</taxon>
        <taxon>Streptophyta</taxon>
        <taxon>Embryophyta</taxon>
        <taxon>Tracheophyta</taxon>
        <taxon>Spermatophyta</taxon>
        <taxon>Magnoliopsida</taxon>
        <taxon>eudicotyledons</taxon>
        <taxon>Gunneridae</taxon>
        <taxon>Pentapetalae</taxon>
        <taxon>rosids</taxon>
        <taxon>malvids</taxon>
        <taxon>Sapindales</taxon>
        <taxon>Meliaceae</taxon>
        <taxon>Melia</taxon>
    </lineage>
</organism>
<evidence type="ECO:0000313" key="1">
    <source>
        <dbReference type="EMBL" id="KAJ4722142.1"/>
    </source>
</evidence>
<protein>
    <submittedName>
        <fullName evidence="1">Dihydrolipoamide acetyltransferase component of pyruvate dehydrogenase complex</fullName>
    </submittedName>
</protein>
<keyword evidence="1" id="KW-0670">Pyruvate</keyword>
<gene>
    <name evidence="1" type="ORF">OWV82_005694</name>
</gene>
<name>A0ACC1YFF0_MELAZ</name>
<keyword evidence="2" id="KW-1185">Reference proteome</keyword>
<dbReference type="EMBL" id="CM051396">
    <property type="protein sequence ID" value="KAJ4722142.1"/>
    <property type="molecule type" value="Genomic_DNA"/>
</dbReference>
<sequence length="511" mass="55864">MIGRRIWQKRSSTWSSGRIFLRPFISQNSNSSPYPCPSPVQKPSLLVFFSSHASSSLFCSVNKFVNLRIPYTVSRCCYSSHALADLPTSGIVDVPLAQTGEGIAECELLKWSVQEGDLVEEFQPLCEVQSDKATIEITSRYKGKVAQILHAPGDIVKVGETLLKMVVEESLFPTACSDVLESVRPPVLENANLPGSKLNEDTIGGVLSTPAVRHLAKQYGIDLNDVHGTGKDGRVLKEDVLKYAVQKGIVEGSSAFVSADSREQLLGEEQSDLHPFAGVDKTVLLRGFQRTMVKTMSMAAKVPHFHYVEEINCDAIAELKSSFKNNNSDPNIKHTFLPLLIKSLSMALSKYPFVNSCFNEESLEVILKGSHNIGIAMDTASGLVVPNIKNVQSLSILEITKELSRLQQLARNNKLSPADISGGTITLSNIGAIGGKFGAPILNLPEVAIIAMGRIQKVPQFADDGNVYPVSTMTVNIGADHRVLDGATVARFCNEWKQFIENPELLMLHMR</sequence>
<accession>A0ACC1YFF0</accession>
<reference evidence="1 2" key="1">
    <citation type="journal article" date="2023" name="Science">
        <title>Complex scaffold remodeling in plant triterpene biosynthesis.</title>
        <authorList>
            <person name="De La Pena R."/>
            <person name="Hodgson H."/>
            <person name="Liu J.C."/>
            <person name="Stephenson M.J."/>
            <person name="Martin A.C."/>
            <person name="Owen C."/>
            <person name="Harkess A."/>
            <person name="Leebens-Mack J."/>
            <person name="Jimenez L.E."/>
            <person name="Osbourn A."/>
            <person name="Sattely E.S."/>
        </authorList>
    </citation>
    <scope>NUCLEOTIDE SEQUENCE [LARGE SCALE GENOMIC DNA]</scope>
    <source>
        <strain evidence="2">cv. JPN11</strain>
        <tissue evidence="1">Leaf</tissue>
    </source>
</reference>
<dbReference type="Proteomes" id="UP001164539">
    <property type="component" value="Chromosome 3"/>
</dbReference>
<comment type="caution">
    <text evidence="1">The sequence shown here is derived from an EMBL/GenBank/DDBJ whole genome shotgun (WGS) entry which is preliminary data.</text>
</comment>